<feature type="transmembrane region" description="Helical" evidence="1">
    <location>
        <begin position="6"/>
        <end position="25"/>
    </location>
</feature>
<organism evidence="2 3">
    <name type="scientific">Caloramator fervidus</name>
    <dbReference type="NCBI Taxonomy" id="29344"/>
    <lineage>
        <taxon>Bacteria</taxon>
        <taxon>Bacillati</taxon>
        <taxon>Bacillota</taxon>
        <taxon>Clostridia</taxon>
        <taxon>Eubacteriales</taxon>
        <taxon>Clostridiaceae</taxon>
        <taxon>Caloramator</taxon>
    </lineage>
</organism>
<keyword evidence="1" id="KW-0812">Transmembrane</keyword>
<dbReference type="InterPro" id="IPR011989">
    <property type="entry name" value="ARM-like"/>
</dbReference>
<reference evidence="3" key="1">
    <citation type="submission" date="2016-10" db="EMBL/GenBank/DDBJ databases">
        <authorList>
            <person name="Varghese N."/>
            <person name="Submissions S."/>
        </authorList>
    </citation>
    <scope>NUCLEOTIDE SEQUENCE [LARGE SCALE GENOMIC DNA]</scope>
    <source>
        <strain evidence="3">DSM 5463</strain>
    </source>
</reference>
<proteinExistence type="predicted"/>
<dbReference type="SUPFAM" id="SSF48371">
    <property type="entry name" value="ARM repeat"/>
    <property type="match status" value="1"/>
</dbReference>
<dbReference type="EMBL" id="FNUK01000001">
    <property type="protein sequence ID" value="SEF38630.1"/>
    <property type="molecule type" value="Genomic_DNA"/>
</dbReference>
<sequence length="371" mass="42999">MEKFVYTSIVFFTAVILTLYVYLLVEKMLEAIKSKIREVNEDAVFKLIDEIILKLEEESLKDEDVIKIKEVIKSGIKRELVEERLIYYFMIYSGDIIKKLTKLVEEVGLVDFEIRNLKSDNLYIVSLAARRLGEFRSKKAIEPLLKALNINSNDVKYNVLLALSKIGDEDAFIEAFEKLEDKILLSERSLIEIIDDFEGDKIKVYKRMFNSNNSFLASVFMKSAANYMDVSLSDIVANFLKDPNKEKRIAAIKFIGNLSDVRYLDDIIERLQDEDWEVRAVAAKVLERFQDERAVMPLVKALSDKVWFVRYNAASSLIKIPKGIDAIDIVMQGNDKFAKDIILYAVQNIELLEVTEDNREKIKEIIKKYKR</sequence>
<accession>A0A1H5RK44</accession>
<name>A0A1H5RK44_9CLOT</name>
<dbReference type="Gene3D" id="1.25.10.10">
    <property type="entry name" value="Leucine-rich Repeat Variant"/>
    <property type="match status" value="2"/>
</dbReference>
<dbReference type="OrthoDB" id="2112914at2"/>
<evidence type="ECO:0000313" key="3">
    <source>
        <dbReference type="Proteomes" id="UP000242850"/>
    </source>
</evidence>
<dbReference type="AlphaFoldDB" id="A0A1H5RK44"/>
<evidence type="ECO:0000256" key="1">
    <source>
        <dbReference type="SAM" id="Phobius"/>
    </source>
</evidence>
<dbReference type="SMART" id="SM00567">
    <property type="entry name" value="EZ_HEAT"/>
    <property type="match status" value="3"/>
</dbReference>
<gene>
    <name evidence="2" type="ORF">SAMN05660865_00038</name>
</gene>
<dbReference type="InterPro" id="IPR016024">
    <property type="entry name" value="ARM-type_fold"/>
</dbReference>
<protein>
    <submittedName>
        <fullName evidence="2">HEAT repeat</fullName>
    </submittedName>
</protein>
<dbReference type="GO" id="GO:0016491">
    <property type="term" value="F:oxidoreductase activity"/>
    <property type="evidence" value="ECO:0007669"/>
    <property type="project" value="TreeGrafter"/>
</dbReference>
<dbReference type="Pfam" id="PF13646">
    <property type="entry name" value="HEAT_2"/>
    <property type="match status" value="2"/>
</dbReference>
<keyword evidence="1" id="KW-0472">Membrane</keyword>
<dbReference type="RefSeq" id="WP_103895073.1">
    <property type="nucleotide sequence ID" value="NZ_FNUK01000001.1"/>
</dbReference>
<dbReference type="Proteomes" id="UP000242850">
    <property type="component" value="Unassembled WGS sequence"/>
</dbReference>
<keyword evidence="3" id="KW-1185">Reference proteome</keyword>
<dbReference type="PANTHER" id="PTHR12697">
    <property type="entry name" value="PBS LYASE HEAT-LIKE PROTEIN"/>
    <property type="match status" value="1"/>
</dbReference>
<keyword evidence="1" id="KW-1133">Transmembrane helix</keyword>
<evidence type="ECO:0000313" key="2">
    <source>
        <dbReference type="EMBL" id="SEF38630.1"/>
    </source>
</evidence>
<dbReference type="InterPro" id="IPR004155">
    <property type="entry name" value="PBS_lyase_HEAT"/>
</dbReference>
<dbReference type="PANTHER" id="PTHR12697:SF5">
    <property type="entry name" value="DEOXYHYPUSINE HYDROXYLASE"/>
    <property type="match status" value="1"/>
</dbReference>